<feature type="domain" description="Type II methyltransferase M.TaqI-like" evidence="1">
    <location>
        <begin position="101"/>
        <end position="279"/>
    </location>
</feature>
<accession>A0ABX8EMA7</accession>
<evidence type="ECO:0000313" key="2">
    <source>
        <dbReference type="EMBL" id="QVT81506.1"/>
    </source>
</evidence>
<gene>
    <name evidence="2" type="ORF">ENKNEFLB_03916</name>
</gene>
<evidence type="ECO:0000259" key="1">
    <source>
        <dbReference type="Pfam" id="PF07669"/>
    </source>
</evidence>
<name>A0ABX8EMA7_9ACTN</name>
<reference evidence="2 3" key="1">
    <citation type="submission" date="2021-05" db="EMBL/GenBank/DDBJ databases">
        <title>Complete genome of Nocardioides aquaticus KCTC 9944T isolated from meromictic and hypersaline Ekho Lake, Antarctica.</title>
        <authorList>
            <person name="Hwang K."/>
            <person name="Kim K.M."/>
            <person name="Choe H."/>
        </authorList>
    </citation>
    <scope>NUCLEOTIDE SEQUENCE [LARGE SCALE GENOMIC DNA]</scope>
    <source>
        <strain evidence="2 3">KCTC 9944</strain>
    </source>
</reference>
<sequence length="528" mass="59529">MTQVRASQYEVANQIRTGQYVPDILDCLAQLSNDEVPTPPKLARAVLDELPGNVWGTPDYVWLDPFCKSGVFLREAAGRLLEGLSDQFPDFDARRDHIYRNMLWGTSITEMTGLISRRSLYYSRDASGSDSVVQFDDGAGNLPFVHTRHTYPKKIDGTVTGGCLKCGAAFDLERGEARENYAYSFIHDAYPTEEMRDMKFDVIVGNPPYQIGVDGSNRDRPLYQLFVDQAIALRPRYVAMITPSRWFAGGLGLAEFRAARLADRHMRVLVDYPRLYDAFPGVKIRGGVSYFLWNRDEPGTCRVQTMWNGQPLGEPVERHLDEWDVLIRRNEAVSILRKVQSKNEATLDAKVSSRLPFGFQTNVHGKDTSAGLPDAVRFYGSKKQTWMDRNAITVNKSEVGLCKVLMHRAYGEDGEPPYRVTAAPTLVGKDTACSGTYLVVGAYEKMEQAGNLDAFLRTRFVRFLIQLRMNTQDIKRDTFAFVPDLPMASRWTDADLYQRYGLDASEVEFIKSQVREMAVNPASDAGPQ</sequence>
<dbReference type="InterPro" id="IPR002052">
    <property type="entry name" value="DNA_methylase_N6_adenine_CS"/>
</dbReference>
<protein>
    <recommendedName>
        <fullName evidence="1">Type II methyltransferase M.TaqI-like domain-containing protein</fullName>
    </recommendedName>
</protein>
<evidence type="ECO:0000313" key="3">
    <source>
        <dbReference type="Proteomes" id="UP000679307"/>
    </source>
</evidence>
<keyword evidence="3" id="KW-1185">Reference proteome</keyword>
<dbReference type="InterPro" id="IPR011639">
    <property type="entry name" value="MethylTrfase_TaqI-like_dom"/>
</dbReference>
<dbReference type="PROSITE" id="PS00092">
    <property type="entry name" value="N6_MTASE"/>
    <property type="match status" value="1"/>
</dbReference>
<proteinExistence type="predicted"/>
<dbReference type="Pfam" id="PF07669">
    <property type="entry name" value="Eco57I"/>
    <property type="match status" value="1"/>
</dbReference>
<organism evidence="2 3">
    <name type="scientific">Nocardioides aquaticus</name>
    <dbReference type="NCBI Taxonomy" id="160826"/>
    <lineage>
        <taxon>Bacteria</taxon>
        <taxon>Bacillati</taxon>
        <taxon>Actinomycetota</taxon>
        <taxon>Actinomycetes</taxon>
        <taxon>Propionibacteriales</taxon>
        <taxon>Nocardioidaceae</taxon>
        <taxon>Nocardioides</taxon>
    </lineage>
</organism>
<dbReference type="EMBL" id="CP075371">
    <property type="protein sequence ID" value="QVT81506.1"/>
    <property type="molecule type" value="Genomic_DNA"/>
</dbReference>
<dbReference type="Proteomes" id="UP000679307">
    <property type="component" value="Chromosome"/>
</dbReference>